<dbReference type="InterPro" id="IPR005821">
    <property type="entry name" value="Ion_trans_dom"/>
</dbReference>
<evidence type="ECO:0000256" key="7">
    <source>
        <dbReference type="SAM" id="Phobius"/>
    </source>
</evidence>
<dbReference type="InterPro" id="IPR018490">
    <property type="entry name" value="cNMP-bd_dom_sf"/>
</dbReference>
<feature type="transmembrane region" description="Helical" evidence="7">
    <location>
        <begin position="21"/>
        <end position="40"/>
    </location>
</feature>
<evidence type="ECO:0000256" key="3">
    <source>
        <dbReference type="ARBA" id="ARBA00022692"/>
    </source>
</evidence>
<name>A0AAN9VF15_9ORTH</name>
<dbReference type="SUPFAM" id="SSF51206">
    <property type="entry name" value="cAMP-binding domain-like"/>
    <property type="match status" value="1"/>
</dbReference>
<dbReference type="GO" id="GO:0005249">
    <property type="term" value="F:voltage-gated potassium channel activity"/>
    <property type="evidence" value="ECO:0007669"/>
    <property type="project" value="TreeGrafter"/>
</dbReference>
<dbReference type="PANTHER" id="PTHR45689:SF5">
    <property type="entry name" value="I[[H]] CHANNEL, ISOFORM E"/>
    <property type="match status" value="1"/>
</dbReference>
<evidence type="ECO:0000259" key="8">
    <source>
        <dbReference type="PROSITE" id="PS50042"/>
    </source>
</evidence>
<feature type="transmembrane region" description="Helical" evidence="7">
    <location>
        <begin position="46"/>
        <end position="65"/>
    </location>
</feature>
<protein>
    <recommendedName>
        <fullName evidence="8">Cyclic nucleotide-binding domain-containing protein</fullName>
    </recommendedName>
</protein>
<keyword evidence="4 7" id="KW-1133">Transmembrane helix</keyword>
<dbReference type="GO" id="GO:0035725">
    <property type="term" value="P:sodium ion transmembrane transport"/>
    <property type="evidence" value="ECO:0007669"/>
    <property type="project" value="TreeGrafter"/>
</dbReference>
<comment type="subcellular location">
    <subcellularLocation>
        <location evidence="1">Membrane</location>
        <topology evidence="1">Multi-pass membrane protein</topology>
    </subcellularLocation>
</comment>
<feature type="domain" description="Cyclic nucleotide-binding" evidence="8">
    <location>
        <begin position="341"/>
        <end position="444"/>
    </location>
</feature>
<keyword evidence="10" id="KW-1185">Reference proteome</keyword>
<dbReference type="Pfam" id="PF00520">
    <property type="entry name" value="Ion_trans"/>
    <property type="match status" value="1"/>
</dbReference>
<dbReference type="InterPro" id="IPR014710">
    <property type="entry name" value="RmlC-like_jellyroll"/>
</dbReference>
<reference evidence="9 10" key="1">
    <citation type="submission" date="2024-03" db="EMBL/GenBank/DDBJ databases">
        <title>The genome assembly and annotation of the cricket Gryllus longicercus Weissman &amp; Gray.</title>
        <authorList>
            <person name="Szrajer S."/>
            <person name="Gray D."/>
            <person name="Ylla G."/>
        </authorList>
    </citation>
    <scope>NUCLEOTIDE SEQUENCE [LARGE SCALE GENOMIC DNA]</scope>
    <source>
        <strain evidence="9">DAG 2021-001</strain>
        <tissue evidence="9">Whole body minus gut</tissue>
    </source>
</reference>
<dbReference type="AlphaFoldDB" id="A0AAN9VF15"/>
<keyword evidence="3 7" id="KW-0812">Transmembrane</keyword>
<dbReference type="Gene3D" id="2.60.120.10">
    <property type="entry name" value="Jelly Rolls"/>
    <property type="match status" value="1"/>
</dbReference>
<dbReference type="GO" id="GO:0003254">
    <property type="term" value="P:regulation of membrane depolarization"/>
    <property type="evidence" value="ECO:0007669"/>
    <property type="project" value="TreeGrafter"/>
</dbReference>
<organism evidence="9 10">
    <name type="scientific">Gryllus longicercus</name>
    <dbReference type="NCBI Taxonomy" id="2509291"/>
    <lineage>
        <taxon>Eukaryota</taxon>
        <taxon>Metazoa</taxon>
        <taxon>Ecdysozoa</taxon>
        <taxon>Arthropoda</taxon>
        <taxon>Hexapoda</taxon>
        <taxon>Insecta</taxon>
        <taxon>Pterygota</taxon>
        <taxon>Neoptera</taxon>
        <taxon>Polyneoptera</taxon>
        <taxon>Orthoptera</taxon>
        <taxon>Ensifera</taxon>
        <taxon>Gryllidea</taxon>
        <taxon>Grylloidea</taxon>
        <taxon>Gryllidae</taxon>
        <taxon>Gryllinae</taxon>
        <taxon>Gryllus</taxon>
    </lineage>
</organism>
<dbReference type="SMART" id="SM00100">
    <property type="entry name" value="cNMP"/>
    <property type="match status" value="1"/>
</dbReference>
<dbReference type="CDD" id="cd00038">
    <property type="entry name" value="CAP_ED"/>
    <property type="match status" value="1"/>
</dbReference>
<dbReference type="PANTHER" id="PTHR45689">
    <property type="entry name" value="I[[H]] CHANNEL, ISOFORM E"/>
    <property type="match status" value="1"/>
</dbReference>
<dbReference type="EMBL" id="JAZDUA010000269">
    <property type="protein sequence ID" value="KAK7862583.1"/>
    <property type="molecule type" value="Genomic_DNA"/>
</dbReference>
<evidence type="ECO:0000256" key="5">
    <source>
        <dbReference type="ARBA" id="ARBA00023065"/>
    </source>
</evidence>
<evidence type="ECO:0000256" key="6">
    <source>
        <dbReference type="ARBA" id="ARBA00023136"/>
    </source>
</evidence>
<dbReference type="Pfam" id="PF00027">
    <property type="entry name" value="cNMP_binding"/>
    <property type="match status" value="1"/>
</dbReference>
<gene>
    <name evidence="9" type="ORF">R5R35_004194</name>
</gene>
<evidence type="ECO:0000256" key="4">
    <source>
        <dbReference type="ARBA" id="ARBA00022989"/>
    </source>
</evidence>
<accession>A0AAN9VF15</accession>
<evidence type="ECO:0000256" key="1">
    <source>
        <dbReference type="ARBA" id="ARBA00004141"/>
    </source>
</evidence>
<dbReference type="InterPro" id="IPR051413">
    <property type="entry name" value="K/Na_HCN_channel"/>
</dbReference>
<evidence type="ECO:0000313" key="10">
    <source>
        <dbReference type="Proteomes" id="UP001378592"/>
    </source>
</evidence>
<dbReference type="PROSITE" id="PS50042">
    <property type="entry name" value="CNMP_BINDING_3"/>
    <property type="match status" value="1"/>
</dbReference>
<keyword evidence="2" id="KW-0813">Transport</keyword>
<comment type="caution">
    <text evidence="9">The sequence shown here is derived from an EMBL/GenBank/DDBJ whole genome shotgun (WGS) entry which is preliminary data.</text>
</comment>
<dbReference type="GO" id="GO:0098855">
    <property type="term" value="C:HCN channel complex"/>
    <property type="evidence" value="ECO:0007669"/>
    <property type="project" value="TreeGrafter"/>
</dbReference>
<keyword evidence="5" id="KW-0406">Ion transport</keyword>
<evidence type="ECO:0000256" key="2">
    <source>
        <dbReference type="ARBA" id="ARBA00022448"/>
    </source>
</evidence>
<dbReference type="InterPro" id="IPR000595">
    <property type="entry name" value="cNMP-bd_dom"/>
</dbReference>
<feature type="transmembrane region" description="Helical" evidence="7">
    <location>
        <begin position="121"/>
        <end position="140"/>
    </location>
</feature>
<evidence type="ECO:0000313" key="9">
    <source>
        <dbReference type="EMBL" id="KAK7862583.1"/>
    </source>
</evidence>
<keyword evidence="6 7" id="KW-0472">Membrane</keyword>
<dbReference type="SUPFAM" id="SSF81324">
    <property type="entry name" value="Voltage-gated potassium channels"/>
    <property type="match status" value="1"/>
</dbReference>
<dbReference type="Gene3D" id="1.10.287.70">
    <property type="match status" value="1"/>
</dbReference>
<sequence length="465" mass="53265">MSRKLQLNCMKVSRYIQKISSDMMVLFSTASLIITSYHAAFQDHSLPVFILEILLTLIYFIHLILRVTVWDTGEEVDGKTNSTAERLRFHVKTKQFWLDVFGFLPINLLSFIAPLPLVPEIWSYLNVTYIVRVCHIISYFNIKSKYQKLNEKSIKSNLMQLFIIPIVVLHTAACVLYVVDCFKNNCSSDRWAYTPISEEDEPNFICKSVYLCALYWAIEIYSCSGVGDIVPESILDVALMLIMIIFSKFVVCNLVGHVAAIVAENFVSEGSYTYEMPILRKYLKLCNLSAPLISHIESYAESLLYVQNGLQTPRFCDELPRYLKSSLMNEVFGYHIFGNVVFSGSHPDFLRQLVTYLKYTKYFAGNIIAQTGELNGTMYFIDHGEVEVLSVDGSEITLTDILKKGDVFGMIQGLYKSTPHTRTFRATAATGILSLHYDDWKSLLPFFPQTYKELYDRAYLFSFLP</sequence>
<dbReference type="Proteomes" id="UP001378592">
    <property type="component" value="Unassembled WGS sequence"/>
</dbReference>
<feature type="transmembrane region" description="Helical" evidence="7">
    <location>
        <begin position="96"/>
        <end position="115"/>
    </location>
</feature>
<proteinExistence type="predicted"/>
<feature type="transmembrane region" description="Helical" evidence="7">
    <location>
        <begin position="161"/>
        <end position="179"/>
    </location>
</feature>